<sequence>MLPIAFIPTKIKHLKYIYYWGRSKLDDRFVKQETAIPGPKSLAILERRKQYVPRGISNNCHSFVKRAQGAVVEDVDGNFYIDFAGAIGTINVGHSHPKVVEAIQEQASQFIHTGFNVMMYESYIDLAERLCMLAPGDFAKKAAFFNSGAEAVENAVKIARKYTKRQGIISFTRGFHGRTLMTMTMTSKVKPYKFGFGPFAPEVYKAPYPYVYRRPEGMSEQQYSDMIIEQFEQFLLAEAAPETIAAVVMEPVQGEGGFIVPDIAFVKRVREICTQYGILFVADEIQTGFARTGKYFAIDHFGVVPDLMTISKSMGAGVPISGVIGRAEIMDAAEIGEIGGTYAGSPLGCKAALAVLDIIESEKLNERGEILGTRVIEKMKQLSFRYDCIGEIRGLGTMCAMEIVKDKQTKTPDKEGVARLVRAAGERGLLLLSAGLYGNVVRLLMPITITDEQLEEGFQILEEAFSVVYDKNVTILAGR</sequence>
<dbReference type="EMBL" id="CP022572">
    <property type="protein sequence ID" value="AZU63729.1"/>
    <property type="molecule type" value="Genomic_DNA"/>
</dbReference>
<dbReference type="SUPFAM" id="SSF53383">
    <property type="entry name" value="PLP-dependent transferases"/>
    <property type="match status" value="1"/>
</dbReference>
<dbReference type="InterPro" id="IPR015422">
    <property type="entry name" value="PyrdxlP-dep_Trfase_small"/>
</dbReference>
<dbReference type="PANTHER" id="PTHR11986:SF58">
    <property type="entry name" value="LEUCINE_METHIONINE RACEMASE"/>
    <property type="match status" value="1"/>
</dbReference>
<evidence type="ECO:0000256" key="4">
    <source>
        <dbReference type="ARBA" id="ARBA00008954"/>
    </source>
</evidence>
<evidence type="ECO:0000256" key="14">
    <source>
        <dbReference type="ARBA" id="ARBA00048021"/>
    </source>
</evidence>
<proteinExistence type="inferred from homology"/>
<keyword evidence="9 16" id="KW-0663">Pyridoxal phosphate</keyword>
<evidence type="ECO:0000256" key="15">
    <source>
        <dbReference type="ARBA" id="ARBA00050054"/>
    </source>
</evidence>
<evidence type="ECO:0000256" key="3">
    <source>
        <dbReference type="ARBA" id="ARBA00005176"/>
    </source>
</evidence>
<keyword evidence="8" id="KW-0808">Transferase</keyword>
<evidence type="ECO:0000256" key="8">
    <source>
        <dbReference type="ARBA" id="ARBA00022679"/>
    </source>
</evidence>
<organism evidence="17 18">
    <name type="scientific">Neobacillus mesonae</name>
    <dbReference type="NCBI Taxonomy" id="1193713"/>
    <lineage>
        <taxon>Bacteria</taxon>
        <taxon>Bacillati</taxon>
        <taxon>Bacillota</taxon>
        <taxon>Bacilli</taxon>
        <taxon>Bacillales</taxon>
        <taxon>Bacillaceae</taxon>
        <taxon>Neobacillus</taxon>
    </lineage>
</organism>
<evidence type="ECO:0000256" key="6">
    <source>
        <dbReference type="ARBA" id="ARBA00012912"/>
    </source>
</evidence>
<dbReference type="PANTHER" id="PTHR11986">
    <property type="entry name" value="AMINOTRANSFERASE CLASS III"/>
    <property type="match status" value="1"/>
</dbReference>
<evidence type="ECO:0000256" key="12">
    <source>
        <dbReference type="ARBA" id="ARBA00030857"/>
    </source>
</evidence>
<gene>
    <name evidence="17" type="ORF">CHR53_22125</name>
</gene>
<dbReference type="InterPro" id="IPR015421">
    <property type="entry name" value="PyrdxlP-dep_Trfase_major"/>
</dbReference>
<dbReference type="GO" id="GO:0034386">
    <property type="term" value="F:4-aminobutyrate:2-oxoglutarate transaminase activity"/>
    <property type="evidence" value="ECO:0007669"/>
    <property type="project" value="UniProtKB-EC"/>
</dbReference>
<dbReference type="EC" id="2.6.1.22" evidence="5"/>
<keyword evidence="18" id="KW-1185">Reference proteome</keyword>
<dbReference type="InterPro" id="IPR050103">
    <property type="entry name" value="Class-III_PLP-dep_AT"/>
</dbReference>
<accession>A0A3T0I303</accession>
<evidence type="ECO:0000256" key="13">
    <source>
        <dbReference type="ARBA" id="ARBA00031787"/>
    </source>
</evidence>
<dbReference type="Gene3D" id="3.90.1150.10">
    <property type="entry name" value="Aspartate Aminotransferase, domain 1"/>
    <property type="match status" value="1"/>
</dbReference>
<dbReference type="OrthoDB" id="9807885at2"/>
<evidence type="ECO:0000256" key="9">
    <source>
        <dbReference type="ARBA" id="ARBA00022898"/>
    </source>
</evidence>
<dbReference type="InterPro" id="IPR015424">
    <property type="entry name" value="PyrdxlP-dep_Trfase"/>
</dbReference>
<dbReference type="AlphaFoldDB" id="A0A3T0I303"/>
<dbReference type="NCBIfam" id="TIGR00700">
    <property type="entry name" value="GABAtrnsam"/>
    <property type="match status" value="1"/>
</dbReference>
<dbReference type="GO" id="GO:0009448">
    <property type="term" value="P:gamma-aminobutyric acid metabolic process"/>
    <property type="evidence" value="ECO:0007669"/>
    <property type="project" value="InterPro"/>
</dbReference>
<dbReference type="NCBIfam" id="NF005376">
    <property type="entry name" value="PRK06918.1"/>
    <property type="match status" value="1"/>
</dbReference>
<evidence type="ECO:0000256" key="7">
    <source>
        <dbReference type="ARBA" id="ARBA00022576"/>
    </source>
</evidence>
<keyword evidence="7" id="KW-0032">Aminotransferase</keyword>
<dbReference type="InterPro" id="IPR049704">
    <property type="entry name" value="Aminotrans_3_PPA_site"/>
</dbReference>
<dbReference type="InterPro" id="IPR005814">
    <property type="entry name" value="Aminotrans_3"/>
</dbReference>
<comment type="catalytic activity">
    <reaction evidence="1">
        <text>(S)-3-amino-2-methylpropanoate + 2-oxoglutarate = 2-methyl-3-oxopropanoate + L-glutamate</text>
        <dbReference type="Rhea" id="RHEA:13993"/>
        <dbReference type="ChEBI" id="CHEBI:16810"/>
        <dbReference type="ChEBI" id="CHEBI:29985"/>
        <dbReference type="ChEBI" id="CHEBI:57700"/>
        <dbReference type="ChEBI" id="CHEBI:58655"/>
        <dbReference type="EC" id="2.6.1.22"/>
    </reaction>
</comment>
<dbReference type="EC" id="2.6.1.19" evidence="6"/>
<dbReference type="GO" id="GO:0030170">
    <property type="term" value="F:pyridoxal phosphate binding"/>
    <property type="evidence" value="ECO:0007669"/>
    <property type="project" value="InterPro"/>
</dbReference>
<comment type="pathway">
    <text evidence="3">Amino-acid degradation; 4-aminobutanoate degradation.</text>
</comment>
<dbReference type="InterPro" id="IPR004632">
    <property type="entry name" value="4NH2But_aminotransferase_bac"/>
</dbReference>
<evidence type="ECO:0000313" key="18">
    <source>
        <dbReference type="Proteomes" id="UP000282892"/>
    </source>
</evidence>
<evidence type="ECO:0000313" key="17">
    <source>
        <dbReference type="EMBL" id="AZU63729.1"/>
    </source>
</evidence>
<comment type="cofactor">
    <cofactor evidence="2">
        <name>pyridoxal 5'-phosphate</name>
        <dbReference type="ChEBI" id="CHEBI:597326"/>
    </cofactor>
</comment>
<dbReference type="PROSITE" id="PS00600">
    <property type="entry name" value="AA_TRANSFER_CLASS_3"/>
    <property type="match status" value="1"/>
</dbReference>
<evidence type="ECO:0000256" key="5">
    <source>
        <dbReference type="ARBA" id="ARBA00012876"/>
    </source>
</evidence>
<evidence type="ECO:0000256" key="10">
    <source>
        <dbReference type="ARBA" id="ARBA00029760"/>
    </source>
</evidence>
<comment type="catalytic activity">
    <reaction evidence="14">
        <text>4-aminobutanoate + 2-oxoglutarate = succinate semialdehyde + L-glutamate</text>
        <dbReference type="Rhea" id="RHEA:23352"/>
        <dbReference type="ChEBI" id="CHEBI:16810"/>
        <dbReference type="ChEBI" id="CHEBI:29985"/>
        <dbReference type="ChEBI" id="CHEBI:57706"/>
        <dbReference type="ChEBI" id="CHEBI:59888"/>
        <dbReference type="EC" id="2.6.1.19"/>
    </reaction>
</comment>
<protein>
    <recommendedName>
        <fullName evidence="12">(S)-3-amino-2-methylpropionate transaminase</fullName>
        <ecNumber evidence="6">2.6.1.19</ecNumber>
        <ecNumber evidence="5">2.6.1.22</ecNumber>
    </recommendedName>
    <alternativeName>
        <fullName evidence="13">GABA aminotransferase</fullName>
    </alternativeName>
    <alternativeName>
        <fullName evidence="11">Gamma-amino-N-butyrate transaminase</fullName>
    </alternativeName>
    <alternativeName>
        <fullName evidence="15">Glutamate:succinic semialdehyde transaminase</fullName>
    </alternativeName>
    <alternativeName>
        <fullName evidence="10">L-AIBAT</fullName>
    </alternativeName>
</protein>
<dbReference type="Proteomes" id="UP000282892">
    <property type="component" value="Chromosome"/>
</dbReference>
<dbReference type="GO" id="GO:0042802">
    <property type="term" value="F:identical protein binding"/>
    <property type="evidence" value="ECO:0007669"/>
    <property type="project" value="TreeGrafter"/>
</dbReference>
<dbReference type="GO" id="GO:0047298">
    <property type="term" value="F:(S)-3-amino-2-methylpropionate transaminase activity"/>
    <property type="evidence" value="ECO:0007669"/>
    <property type="project" value="UniProtKB-EC"/>
</dbReference>
<comment type="similarity">
    <text evidence="4 16">Belongs to the class-III pyridoxal-phosphate-dependent aminotransferase family.</text>
</comment>
<dbReference type="CDD" id="cd00610">
    <property type="entry name" value="OAT_like"/>
    <property type="match status" value="1"/>
</dbReference>
<evidence type="ECO:0000256" key="2">
    <source>
        <dbReference type="ARBA" id="ARBA00001933"/>
    </source>
</evidence>
<dbReference type="FunFam" id="3.40.640.10:FF:000013">
    <property type="entry name" value="4-aminobutyrate aminotransferase"/>
    <property type="match status" value="1"/>
</dbReference>
<dbReference type="KEGG" id="nmk:CHR53_22125"/>
<evidence type="ECO:0000256" key="1">
    <source>
        <dbReference type="ARBA" id="ARBA00001750"/>
    </source>
</evidence>
<dbReference type="Pfam" id="PF00202">
    <property type="entry name" value="Aminotran_3"/>
    <property type="match status" value="1"/>
</dbReference>
<evidence type="ECO:0000256" key="16">
    <source>
        <dbReference type="RuleBase" id="RU003560"/>
    </source>
</evidence>
<name>A0A3T0I303_9BACI</name>
<dbReference type="STRING" id="1193713.GCA_001636315_01319"/>
<dbReference type="Gene3D" id="3.40.640.10">
    <property type="entry name" value="Type I PLP-dependent aspartate aminotransferase-like (Major domain)"/>
    <property type="match status" value="1"/>
</dbReference>
<reference evidence="17 18" key="1">
    <citation type="submission" date="2017-07" db="EMBL/GenBank/DDBJ databases">
        <title>The complete genome sequence of Bacillus mesonae strain H20-5, an efficient strain improving plant abiotic stress resistance.</title>
        <authorList>
            <person name="Kim S.Y."/>
            <person name="Song H."/>
            <person name="Sang M.K."/>
            <person name="Weon H.-Y."/>
            <person name="Song J."/>
        </authorList>
    </citation>
    <scope>NUCLEOTIDE SEQUENCE [LARGE SCALE GENOMIC DNA]</scope>
    <source>
        <strain evidence="17 18">H20-5</strain>
    </source>
</reference>
<evidence type="ECO:0000256" key="11">
    <source>
        <dbReference type="ARBA" id="ARBA00030204"/>
    </source>
</evidence>